<sequence>MEDLIFRHMQTVRELTLKCLDDTPEEITGIVPAGYRNNIHWNFGHILFIQERLALEVAGEEMELPEKYRSYFSAGTKPSDWAGAPPTLVEIREALDTQTDRLQKLRAGRLDEPLPEPFTNRMGLTFRMAGETLLFSFYHEALHLETIRQMRKRIRADE</sequence>
<dbReference type="RefSeq" id="WP_063181779.1">
    <property type="nucleotide sequence ID" value="NZ_LQNT01000011.1"/>
</dbReference>
<comment type="caution">
    <text evidence="2">The sequence shown here is derived from an EMBL/GenBank/DDBJ whole genome shotgun (WGS) entry which is preliminary data.</text>
</comment>
<protein>
    <submittedName>
        <fullName evidence="2">DinB superfamily protein</fullName>
    </submittedName>
</protein>
<accession>A0A163EQX0</accession>
<feature type="domain" description="DinB-like" evidence="1">
    <location>
        <begin position="10"/>
        <end position="147"/>
    </location>
</feature>
<organism evidence="2 3">
    <name type="scientific">Bhargavaea cecembensis</name>
    <dbReference type="NCBI Taxonomy" id="394098"/>
    <lineage>
        <taxon>Bacteria</taxon>
        <taxon>Bacillati</taxon>
        <taxon>Bacillota</taxon>
        <taxon>Bacilli</taxon>
        <taxon>Bacillales</taxon>
        <taxon>Caryophanaceae</taxon>
        <taxon>Bhargavaea</taxon>
    </lineage>
</organism>
<dbReference type="InterPro" id="IPR034660">
    <property type="entry name" value="DinB/YfiT-like"/>
</dbReference>
<dbReference type="AlphaFoldDB" id="A0A163EQX0"/>
<dbReference type="Proteomes" id="UP000076490">
    <property type="component" value="Unassembled WGS sequence"/>
</dbReference>
<dbReference type="OrthoDB" id="4295522at2"/>
<evidence type="ECO:0000313" key="3">
    <source>
        <dbReference type="Proteomes" id="UP000076490"/>
    </source>
</evidence>
<gene>
    <name evidence="2" type="ORF">AV656_10345</name>
</gene>
<evidence type="ECO:0000313" key="2">
    <source>
        <dbReference type="EMBL" id="KZE36977.1"/>
    </source>
</evidence>
<dbReference type="Pfam" id="PF12867">
    <property type="entry name" value="DinB_2"/>
    <property type="match status" value="1"/>
</dbReference>
<dbReference type="SUPFAM" id="SSF109854">
    <property type="entry name" value="DinB/YfiT-like putative metalloenzymes"/>
    <property type="match status" value="1"/>
</dbReference>
<proteinExistence type="predicted"/>
<reference evidence="2 3" key="1">
    <citation type="submission" date="2016-01" db="EMBL/GenBank/DDBJ databases">
        <title>Whole genome sequencing of Bhargavaea cecembensis T14.</title>
        <authorList>
            <person name="Hong K.W."/>
        </authorList>
    </citation>
    <scope>NUCLEOTIDE SEQUENCE [LARGE SCALE GENOMIC DNA]</scope>
    <source>
        <strain evidence="2 3">T14</strain>
    </source>
</reference>
<name>A0A163EQX0_9BACL</name>
<dbReference type="EMBL" id="LQNT01000011">
    <property type="protein sequence ID" value="KZE36977.1"/>
    <property type="molecule type" value="Genomic_DNA"/>
</dbReference>
<dbReference type="Gene3D" id="1.20.120.450">
    <property type="entry name" value="dinb family like domain"/>
    <property type="match status" value="1"/>
</dbReference>
<dbReference type="InterPro" id="IPR024775">
    <property type="entry name" value="DinB-like"/>
</dbReference>
<evidence type="ECO:0000259" key="1">
    <source>
        <dbReference type="Pfam" id="PF12867"/>
    </source>
</evidence>